<sequence length="239" mass="26668">MMTDAAQPTILVCDDEVDLCEMLCEYLGKRGFEVISVHDAAQMRARLAETEVDLILLDVNMPGEDGLTALRSLRADDKTPVVMLTAAGETIDRIVGLEMGADDYLGKPVDLRELEARIKAVLRRAPAQAEAPASANGRASVPFGSYTLDLDAAKLFRETGEEVPLTAMEFRLLKLFAENRSRVLNRDQILEQAHDRSWDPFDRSIDIRISRLRRKIEANPQKPGLIRTVRGIGYVFDPD</sequence>
<dbReference type="InterPro" id="IPR016032">
    <property type="entry name" value="Sig_transdc_resp-reg_C-effctor"/>
</dbReference>
<dbReference type="InterPro" id="IPR011006">
    <property type="entry name" value="CheY-like_superfamily"/>
</dbReference>
<name>A0A239FUL6_9RHOB</name>
<dbReference type="InterPro" id="IPR036388">
    <property type="entry name" value="WH-like_DNA-bd_sf"/>
</dbReference>
<dbReference type="GO" id="GO:0000976">
    <property type="term" value="F:transcription cis-regulatory region binding"/>
    <property type="evidence" value="ECO:0007669"/>
    <property type="project" value="TreeGrafter"/>
</dbReference>
<evidence type="ECO:0000259" key="11">
    <source>
        <dbReference type="PROSITE" id="PS50110"/>
    </source>
</evidence>
<dbReference type="Gene3D" id="3.40.50.2300">
    <property type="match status" value="1"/>
</dbReference>
<dbReference type="EMBL" id="FZOY01000002">
    <property type="protein sequence ID" value="SNS60571.1"/>
    <property type="molecule type" value="Genomic_DNA"/>
</dbReference>
<keyword evidence="6 10" id="KW-0238">DNA-binding</keyword>
<dbReference type="PROSITE" id="PS51755">
    <property type="entry name" value="OMPR_PHOB"/>
    <property type="match status" value="1"/>
</dbReference>
<dbReference type="AlphaFoldDB" id="A0A239FUL6"/>
<organism evidence="13 14">
    <name type="scientific">Tropicimonas sediminicola</name>
    <dbReference type="NCBI Taxonomy" id="1031541"/>
    <lineage>
        <taxon>Bacteria</taxon>
        <taxon>Pseudomonadati</taxon>
        <taxon>Pseudomonadota</taxon>
        <taxon>Alphaproteobacteria</taxon>
        <taxon>Rhodobacterales</taxon>
        <taxon>Roseobacteraceae</taxon>
        <taxon>Tropicimonas</taxon>
    </lineage>
</organism>
<dbReference type="GO" id="GO:0032993">
    <property type="term" value="C:protein-DNA complex"/>
    <property type="evidence" value="ECO:0007669"/>
    <property type="project" value="TreeGrafter"/>
</dbReference>
<keyword evidence="3 9" id="KW-0597">Phosphoprotein</keyword>
<evidence type="ECO:0000256" key="8">
    <source>
        <dbReference type="ARBA" id="ARBA00067337"/>
    </source>
</evidence>
<evidence type="ECO:0000256" key="3">
    <source>
        <dbReference type="ARBA" id="ARBA00022553"/>
    </source>
</evidence>
<dbReference type="Pfam" id="PF00072">
    <property type="entry name" value="Response_reg"/>
    <property type="match status" value="1"/>
</dbReference>
<dbReference type="Pfam" id="PF00486">
    <property type="entry name" value="Trans_reg_C"/>
    <property type="match status" value="1"/>
</dbReference>
<dbReference type="GO" id="GO:0005829">
    <property type="term" value="C:cytosol"/>
    <property type="evidence" value="ECO:0007669"/>
    <property type="project" value="TreeGrafter"/>
</dbReference>
<dbReference type="SMART" id="SM00862">
    <property type="entry name" value="Trans_reg_C"/>
    <property type="match status" value="1"/>
</dbReference>
<dbReference type="SUPFAM" id="SSF52172">
    <property type="entry name" value="CheY-like"/>
    <property type="match status" value="1"/>
</dbReference>
<dbReference type="InterPro" id="IPR039420">
    <property type="entry name" value="WalR-like"/>
</dbReference>
<evidence type="ECO:0000256" key="5">
    <source>
        <dbReference type="ARBA" id="ARBA00023015"/>
    </source>
</evidence>
<dbReference type="InterPro" id="IPR001867">
    <property type="entry name" value="OmpR/PhoB-type_DNA-bd"/>
</dbReference>
<evidence type="ECO:0000256" key="4">
    <source>
        <dbReference type="ARBA" id="ARBA00023012"/>
    </source>
</evidence>
<dbReference type="InterPro" id="IPR001789">
    <property type="entry name" value="Sig_transdc_resp-reg_receiver"/>
</dbReference>
<proteinExistence type="predicted"/>
<reference evidence="13 14" key="1">
    <citation type="submission" date="2017-06" db="EMBL/GenBank/DDBJ databases">
        <authorList>
            <person name="Kim H.J."/>
            <person name="Triplett B.A."/>
        </authorList>
    </citation>
    <scope>NUCLEOTIDE SEQUENCE [LARGE SCALE GENOMIC DNA]</scope>
    <source>
        <strain evidence="13 14">DSM 29339</strain>
    </source>
</reference>
<evidence type="ECO:0000256" key="6">
    <source>
        <dbReference type="ARBA" id="ARBA00023125"/>
    </source>
</evidence>
<dbReference type="PROSITE" id="PS50110">
    <property type="entry name" value="RESPONSE_REGULATORY"/>
    <property type="match status" value="1"/>
</dbReference>
<evidence type="ECO:0000313" key="13">
    <source>
        <dbReference type="EMBL" id="SNS60571.1"/>
    </source>
</evidence>
<dbReference type="SUPFAM" id="SSF46894">
    <property type="entry name" value="C-terminal effector domain of the bipartite response regulators"/>
    <property type="match status" value="1"/>
</dbReference>
<dbReference type="Gene3D" id="6.10.250.690">
    <property type="match status" value="1"/>
</dbReference>
<feature type="domain" description="Response regulatory" evidence="11">
    <location>
        <begin position="9"/>
        <end position="122"/>
    </location>
</feature>
<dbReference type="CDD" id="cd00383">
    <property type="entry name" value="trans_reg_C"/>
    <property type="match status" value="1"/>
</dbReference>
<evidence type="ECO:0000313" key="14">
    <source>
        <dbReference type="Proteomes" id="UP000198426"/>
    </source>
</evidence>
<feature type="modified residue" description="4-aspartylphosphate" evidence="9">
    <location>
        <position position="58"/>
    </location>
</feature>
<keyword evidence="5" id="KW-0805">Transcription regulation</keyword>
<keyword evidence="2" id="KW-0963">Cytoplasm</keyword>
<accession>A0A239FUL6</accession>
<evidence type="ECO:0000256" key="7">
    <source>
        <dbReference type="ARBA" id="ARBA00023163"/>
    </source>
</evidence>
<evidence type="ECO:0000259" key="12">
    <source>
        <dbReference type="PROSITE" id="PS51755"/>
    </source>
</evidence>
<keyword evidence="7" id="KW-0804">Transcription</keyword>
<dbReference type="GO" id="GO:0006355">
    <property type="term" value="P:regulation of DNA-templated transcription"/>
    <property type="evidence" value="ECO:0007669"/>
    <property type="project" value="InterPro"/>
</dbReference>
<evidence type="ECO:0000256" key="1">
    <source>
        <dbReference type="ARBA" id="ARBA00004496"/>
    </source>
</evidence>
<dbReference type="Gene3D" id="1.10.10.10">
    <property type="entry name" value="Winged helix-like DNA-binding domain superfamily/Winged helix DNA-binding domain"/>
    <property type="match status" value="1"/>
</dbReference>
<dbReference type="GO" id="GO:0000156">
    <property type="term" value="F:phosphorelay response regulator activity"/>
    <property type="evidence" value="ECO:0007669"/>
    <property type="project" value="TreeGrafter"/>
</dbReference>
<evidence type="ECO:0000256" key="2">
    <source>
        <dbReference type="ARBA" id="ARBA00022490"/>
    </source>
</evidence>
<evidence type="ECO:0000256" key="10">
    <source>
        <dbReference type="PROSITE-ProRule" id="PRU01091"/>
    </source>
</evidence>
<dbReference type="FunFam" id="1.10.10.10:FF:000099">
    <property type="entry name" value="Two-component system response regulator TorR"/>
    <property type="match status" value="1"/>
</dbReference>
<keyword evidence="4" id="KW-0902">Two-component regulatory system</keyword>
<feature type="domain" description="OmpR/PhoB-type" evidence="12">
    <location>
        <begin position="138"/>
        <end position="238"/>
    </location>
</feature>
<evidence type="ECO:0000256" key="9">
    <source>
        <dbReference type="PROSITE-ProRule" id="PRU00169"/>
    </source>
</evidence>
<dbReference type="Proteomes" id="UP000198426">
    <property type="component" value="Unassembled WGS sequence"/>
</dbReference>
<protein>
    <recommendedName>
        <fullName evidence="8">Regulatory protein VirG</fullName>
    </recommendedName>
</protein>
<dbReference type="PANTHER" id="PTHR48111">
    <property type="entry name" value="REGULATOR OF RPOS"/>
    <property type="match status" value="1"/>
</dbReference>
<gene>
    <name evidence="13" type="ORF">SAMN05421757_102842</name>
</gene>
<comment type="subcellular location">
    <subcellularLocation>
        <location evidence="1">Cytoplasm</location>
    </subcellularLocation>
</comment>
<dbReference type="PANTHER" id="PTHR48111:SF4">
    <property type="entry name" value="DNA-BINDING DUAL TRANSCRIPTIONAL REGULATOR OMPR"/>
    <property type="match status" value="1"/>
</dbReference>
<feature type="DNA-binding region" description="OmpR/PhoB-type" evidence="10">
    <location>
        <begin position="138"/>
        <end position="238"/>
    </location>
</feature>
<dbReference type="SMART" id="SM00448">
    <property type="entry name" value="REC"/>
    <property type="match status" value="1"/>
</dbReference>
<keyword evidence="14" id="KW-1185">Reference proteome</keyword>